<dbReference type="Pfam" id="PF00248">
    <property type="entry name" value="Aldo_ket_red"/>
    <property type="match status" value="1"/>
</dbReference>
<dbReference type="EMBL" id="DVKS01000088">
    <property type="protein sequence ID" value="HIT41533.1"/>
    <property type="molecule type" value="Genomic_DNA"/>
</dbReference>
<evidence type="ECO:0000259" key="4">
    <source>
        <dbReference type="Pfam" id="PF00248"/>
    </source>
</evidence>
<dbReference type="AlphaFoldDB" id="A0A9D1KEI4"/>
<dbReference type="GO" id="GO:0016491">
    <property type="term" value="F:oxidoreductase activity"/>
    <property type="evidence" value="ECO:0007669"/>
    <property type="project" value="UniProtKB-KW"/>
</dbReference>
<accession>A0A9D1KEI4</accession>
<reference evidence="5" key="1">
    <citation type="submission" date="2020-10" db="EMBL/GenBank/DDBJ databases">
        <authorList>
            <person name="Gilroy R."/>
        </authorList>
    </citation>
    <scope>NUCLEOTIDE SEQUENCE</scope>
    <source>
        <strain evidence="5">CHK123-3438</strain>
    </source>
</reference>
<proteinExistence type="inferred from homology"/>
<dbReference type="InterPro" id="IPR005399">
    <property type="entry name" value="K_chnl_volt-dep_bsu_KCNAB-rel"/>
</dbReference>
<keyword evidence="2" id="KW-0521">NADP</keyword>
<dbReference type="InterPro" id="IPR023210">
    <property type="entry name" value="NADP_OxRdtase_dom"/>
</dbReference>
<reference evidence="5" key="2">
    <citation type="journal article" date="2021" name="PeerJ">
        <title>Extensive microbial diversity within the chicken gut microbiome revealed by metagenomics and culture.</title>
        <authorList>
            <person name="Gilroy R."/>
            <person name="Ravi A."/>
            <person name="Getino M."/>
            <person name="Pursley I."/>
            <person name="Horton D.L."/>
            <person name="Alikhan N.F."/>
            <person name="Baker D."/>
            <person name="Gharbi K."/>
            <person name="Hall N."/>
            <person name="Watson M."/>
            <person name="Adriaenssens E.M."/>
            <person name="Foster-Nyarko E."/>
            <person name="Jarju S."/>
            <person name="Secka A."/>
            <person name="Antonio M."/>
            <person name="Oren A."/>
            <person name="Chaudhuri R.R."/>
            <person name="La Ragione R."/>
            <person name="Hildebrand F."/>
            <person name="Pallen M.J."/>
        </authorList>
    </citation>
    <scope>NUCLEOTIDE SEQUENCE</scope>
    <source>
        <strain evidence="5">CHK123-3438</strain>
    </source>
</reference>
<protein>
    <submittedName>
        <fullName evidence="5">Aldo/keto reductase</fullName>
    </submittedName>
</protein>
<evidence type="ECO:0000256" key="2">
    <source>
        <dbReference type="ARBA" id="ARBA00022857"/>
    </source>
</evidence>
<evidence type="ECO:0000256" key="3">
    <source>
        <dbReference type="ARBA" id="ARBA00023002"/>
    </source>
</evidence>
<dbReference type="GO" id="GO:0051596">
    <property type="term" value="P:methylglyoxal catabolic process"/>
    <property type="evidence" value="ECO:0007669"/>
    <property type="project" value="TreeGrafter"/>
</dbReference>
<dbReference type="Gene3D" id="3.20.20.100">
    <property type="entry name" value="NADP-dependent oxidoreductase domain"/>
    <property type="match status" value="1"/>
</dbReference>
<gene>
    <name evidence="5" type="ORF">IAB60_05410</name>
</gene>
<comment type="similarity">
    <text evidence="1">Belongs to the shaker potassium channel beta subunit family.</text>
</comment>
<organism evidence="5 6">
    <name type="scientific">Candidatus Caccovicinus merdipullorum</name>
    <dbReference type="NCBI Taxonomy" id="2840724"/>
    <lineage>
        <taxon>Bacteria</taxon>
        <taxon>Bacillati</taxon>
        <taxon>Bacillota</taxon>
        <taxon>Clostridia</taxon>
        <taxon>Eubacteriales</taxon>
        <taxon>Candidatus Caccovicinus</taxon>
    </lineage>
</organism>
<name>A0A9D1KEI4_9FIRM</name>
<sequence>MYQAAADRYEKMQYKRCGRSGILLPRISLGLWQNFGLEKPLEHQREVLCRAFDLGITHFDLANNYGFPARGKAEENFGAILKSDLGVYRDELFISTKAGFDNWEGPYGNWGSRKYLMASLDQSLKRMGLEYVDVYYHHRPDPETPLEETMGALSDIVRQGKALYVGISNYQAEEAEAAIRILKANGTPCLLHQPRYNMLERWPEDGLLDVLSREGVGCIAYSPLAQGALTDRYLNGIPADSRAAREGTSVGGRYLSPENMEKIRRLNAIAADRGQSLAQMALCWVLRRPEVTSVLIGASSTAQLENNAACLKGLEFSADELEQIDQVLQGAV</sequence>
<dbReference type="PANTHER" id="PTHR43150">
    <property type="entry name" value="HYPERKINETIC, ISOFORM M"/>
    <property type="match status" value="1"/>
</dbReference>
<dbReference type="PANTHER" id="PTHR43150:SF4">
    <property type="entry name" value="L-GLYCERALDEHYDE 3-PHOSPHATE REDUCTASE"/>
    <property type="match status" value="1"/>
</dbReference>
<evidence type="ECO:0000256" key="1">
    <source>
        <dbReference type="ARBA" id="ARBA00006515"/>
    </source>
</evidence>
<evidence type="ECO:0000313" key="5">
    <source>
        <dbReference type="EMBL" id="HIT41533.1"/>
    </source>
</evidence>
<dbReference type="InterPro" id="IPR036812">
    <property type="entry name" value="NAD(P)_OxRdtase_dom_sf"/>
</dbReference>
<comment type="caution">
    <text evidence="5">The sequence shown here is derived from an EMBL/GenBank/DDBJ whole genome shotgun (WGS) entry which is preliminary data.</text>
</comment>
<feature type="domain" description="NADP-dependent oxidoreductase" evidence="4">
    <location>
        <begin position="26"/>
        <end position="328"/>
    </location>
</feature>
<keyword evidence="3" id="KW-0560">Oxidoreductase</keyword>
<dbReference type="SUPFAM" id="SSF51430">
    <property type="entry name" value="NAD(P)-linked oxidoreductase"/>
    <property type="match status" value="1"/>
</dbReference>
<evidence type="ECO:0000313" key="6">
    <source>
        <dbReference type="Proteomes" id="UP000886860"/>
    </source>
</evidence>
<dbReference type="Proteomes" id="UP000886860">
    <property type="component" value="Unassembled WGS sequence"/>
</dbReference>